<gene>
    <name evidence="2" type="ORF">SMC2_06215</name>
    <name evidence="1" type="ORF">SMC3_05840</name>
</gene>
<dbReference type="RefSeq" id="WP_119089924.1">
    <property type="nucleotide sequence ID" value="NZ_QXIW01000028.1"/>
</dbReference>
<dbReference type="EMBL" id="QXIW01000028">
    <property type="protein sequence ID" value="RIE12782.1"/>
    <property type="molecule type" value="Genomic_DNA"/>
</dbReference>
<keyword evidence="3" id="KW-1185">Reference proteome</keyword>
<reference evidence="3 4" key="1">
    <citation type="submission" date="2018-09" db="EMBL/GenBank/DDBJ databases">
        <title>Discovery and Ecogenomic Context for Candidatus Cryosericales, a Global Caldiserica Order Active in Thawing Permafrost.</title>
        <authorList>
            <person name="Martinez M.A."/>
            <person name="Woodcroft B.J."/>
            <person name="Ignacio Espinoza J.C."/>
            <person name="Zayed A."/>
            <person name="Singleton C.M."/>
            <person name="Boyd J."/>
            <person name="Li Y.-F."/>
            <person name="Purvine S."/>
            <person name="Maughan H."/>
            <person name="Hodgkins S.B."/>
            <person name="Anderson D."/>
            <person name="Sederholm M."/>
            <person name="Temperton B."/>
            <person name="Saleska S.R."/>
            <person name="Tyson G.W."/>
            <person name="Rich V.I."/>
        </authorList>
    </citation>
    <scope>NUCLEOTIDE SEQUENCE [LARGE SCALE GENOMIC DNA]</scope>
    <source>
        <strain evidence="2 3">SMC2</strain>
        <strain evidence="1 4">SMC3</strain>
    </source>
</reference>
<dbReference type="AlphaFoldDB" id="A0A398DBI9"/>
<protein>
    <submittedName>
        <fullName evidence="1">Uncharacterized protein</fullName>
    </submittedName>
</protein>
<dbReference type="Proteomes" id="UP000266042">
    <property type="component" value="Unassembled WGS sequence"/>
</dbReference>
<dbReference type="EMBL" id="QXIX01000050">
    <property type="protein sequence ID" value="RIE12835.1"/>
    <property type="molecule type" value="Genomic_DNA"/>
</dbReference>
<organism evidence="1 4">
    <name type="scientific">Candidatus Cryosericum hinesii</name>
    <dbReference type="NCBI Taxonomy" id="2290915"/>
    <lineage>
        <taxon>Bacteria</taxon>
        <taxon>Pseudomonadati</taxon>
        <taxon>Caldisericota/Cryosericota group</taxon>
        <taxon>Candidatus Cryosericota</taxon>
        <taxon>Candidatus Cryosericia</taxon>
        <taxon>Candidatus Cryosericales</taxon>
        <taxon>Candidatus Cryosericaceae</taxon>
        <taxon>Candidatus Cryosericum</taxon>
    </lineage>
</organism>
<name>A0A398DBI9_9BACT</name>
<evidence type="ECO:0000313" key="4">
    <source>
        <dbReference type="Proteomes" id="UP000266042"/>
    </source>
</evidence>
<evidence type="ECO:0000313" key="3">
    <source>
        <dbReference type="Proteomes" id="UP000265724"/>
    </source>
</evidence>
<dbReference type="Proteomes" id="UP000265724">
    <property type="component" value="Unassembled WGS sequence"/>
</dbReference>
<evidence type="ECO:0000313" key="2">
    <source>
        <dbReference type="EMBL" id="RIE12835.1"/>
    </source>
</evidence>
<comment type="caution">
    <text evidence="1">The sequence shown here is derived from an EMBL/GenBank/DDBJ whole genome shotgun (WGS) entry which is preliminary data.</text>
</comment>
<sequence>MNTGKLDLFYFGDTGKYDAFNPSYVCTQKYAAEILFLIASCAPYELSKAEIARFLRVEQETMRPIIDSLLGIKAIECKDDTYRICFPVFLQGDVQQMTGILSSVGDSIARTLERLSSQLVPIAQRFRCHKQFSVGRILYHVICDSVFDDRAFAYFEKEKLLCTSKPQPGNRDYLMIGYEACEEVAQSSNLLLCSSNNYACDGVRFNSFGDSCGRRKDMYRFTRIFDSEPHELAQFLNRSEDIEMLLSSDMKNIASRCSSMVKRIVSNDVYWTDLTDDAETALLLSELGYISGRQENNRISMMVPVFYQNEQPLIIAVSDIVLPQINDAVRQAFDSFSMRTGDFTAVRHMVDIKEIGNELWHQIFGLTNEHLAKAGFVDKPQYINGQGSFFRSIRMES</sequence>
<evidence type="ECO:0000313" key="1">
    <source>
        <dbReference type="EMBL" id="RIE12782.1"/>
    </source>
</evidence>
<proteinExistence type="predicted"/>
<accession>A0A398DBI9</accession>